<evidence type="ECO:0000256" key="1">
    <source>
        <dbReference type="SAM" id="Phobius"/>
    </source>
</evidence>
<comment type="caution">
    <text evidence="4">The sequence shown here is derived from an EMBL/GenBank/DDBJ whole genome shotgun (WGS) entry which is preliminary data.</text>
</comment>
<feature type="domain" description="Beta-lactamase-related" evidence="3">
    <location>
        <begin position="36"/>
        <end position="346"/>
    </location>
</feature>
<dbReference type="SUPFAM" id="SSF56601">
    <property type="entry name" value="beta-lactamase/transpeptidase-like"/>
    <property type="match status" value="1"/>
</dbReference>
<organism evidence="4 5">
    <name type="scientific">Nonomuraea terrae</name>
    <dbReference type="NCBI Taxonomy" id="2530383"/>
    <lineage>
        <taxon>Bacteria</taxon>
        <taxon>Bacillati</taxon>
        <taxon>Actinomycetota</taxon>
        <taxon>Actinomycetes</taxon>
        <taxon>Streptosporangiales</taxon>
        <taxon>Streptosporangiaceae</taxon>
        <taxon>Nonomuraea</taxon>
    </lineage>
</organism>
<reference evidence="4 5" key="1">
    <citation type="submission" date="2019-03" db="EMBL/GenBank/DDBJ databases">
        <title>Draft genome sequences of novel Actinobacteria.</title>
        <authorList>
            <person name="Sahin N."/>
            <person name="Ay H."/>
            <person name="Saygin H."/>
        </authorList>
    </citation>
    <scope>NUCLEOTIDE SEQUENCE [LARGE SCALE GENOMIC DNA]</scope>
    <source>
        <strain evidence="4 5">CH32</strain>
    </source>
</reference>
<dbReference type="Pfam" id="PF00144">
    <property type="entry name" value="Beta-lactamase"/>
    <property type="match status" value="1"/>
</dbReference>
<proteinExistence type="predicted"/>
<dbReference type="Gene3D" id="3.40.710.10">
    <property type="entry name" value="DD-peptidase/beta-lactamase superfamily"/>
    <property type="match status" value="1"/>
</dbReference>
<dbReference type="AlphaFoldDB" id="A0A4V2YLC0"/>
<keyword evidence="1" id="KW-0812">Transmembrane</keyword>
<dbReference type="InterPro" id="IPR050491">
    <property type="entry name" value="AmpC-like"/>
</dbReference>
<dbReference type="EMBL" id="SMKQ01000067">
    <property type="protein sequence ID" value="TDD46077.1"/>
    <property type="molecule type" value="Genomic_DNA"/>
</dbReference>
<keyword evidence="2" id="KW-0732">Signal</keyword>
<dbReference type="InterPro" id="IPR012338">
    <property type="entry name" value="Beta-lactam/transpept-like"/>
</dbReference>
<dbReference type="PANTHER" id="PTHR46825">
    <property type="entry name" value="D-ALANYL-D-ALANINE-CARBOXYPEPTIDASE/ENDOPEPTIDASE AMPH"/>
    <property type="match status" value="1"/>
</dbReference>
<keyword evidence="1" id="KW-1133">Transmembrane helix</keyword>
<feature type="transmembrane region" description="Helical" evidence="1">
    <location>
        <begin position="371"/>
        <end position="392"/>
    </location>
</feature>
<keyword evidence="5" id="KW-1185">Reference proteome</keyword>
<dbReference type="OrthoDB" id="3174977at2"/>
<feature type="chain" id="PRO_5038665541" evidence="2">
    <location>
        <begin position="26"/>
        <end position="486"/>
    </location>
</feature>
<feature type="transmembrane region" description="Helical" evidence="1">
    <location>
        <begin position="413"/>
        <end position="434"/>
    </location>
</feature>
<dbReference type="PANTHER" id="PTHR46825:SF9">
    <property type="entry name" value="BETA-LACTAMASE-RELATED DOMAIN-CONTAINING PROTEIN"/>
    <property type="match status" value="1"/>
</dbReference>
<dbReference type="Proteomes" id="UP000295302">
    <property type="component" value="Unassembled WGS sequence"/>
</dbReference>
<keyword evidence="4" id="KW-0378">Hydrolase</keyword>
<evidence type="ECO:0000313" key="4">
    <source>
        <dbReference type="EMBL" id="TDD46077.1"/>
    </source>
</evidence>
<evidence type="ECO:0000313" key="5">
    <source>
        <dbReference type="Proteomes" id="UP000295302"/>
    </source>
</evidence>
<name>A0A4V2YLC0_9ACTN</name>
<feature type="transmembrane region" description="Helical" evidence="1">
    <location>
        <begin position="446"/>
        <end position="467"/>
    </location>
</feature>
<dbReference type="GO" id="GO:0016787">
    <property type="term" value="F:hydrolase activity"/>
    <property type="evidence" value="ECO:0007669"/>
    <property type="project" value="UniProtKB-KW"/>
</dbReference>
<evidence type="ECO:0000256" key="2">
    <source>
        <dbReference type="SAM" id="SignalP"/>
    </source>
</evidence>
<dbReference type="InterPro" id="IPR001466">
    <property type="entry name" value="Beta-lactam-related"/>
</dbReference>
<evidence type="ECO:0000259" key="3">
    <source>
        <dbReference type="Pfam" id="PF00144"/>
    </source>
</evidence>
<keyword evidence="1" id="KW-0472">Membrane</keyword>
<sequence length="486" mass="50823">MRLVLALSLVLTLPILGPLAVPASAAAPGRFDPSKVDTYVTGYLDRHGLPGAAVAVVRDGEIVHEAGYGQDSAGGRLTERTRLRIGSVSKSFTAFAVLRLVDEGRVGLDTPVKRYLPDFALSEAITVRHLLSHTSGLPNPVIVGPARSLEEAADRIGDWSLSAKPGTSYAYSNANYWLAARVVEKVSGQNFNAYLADHVFAPLGMDDTVNTTTTRDPVSGLAQGHVTAYGGALATPEAEAMTSGSGGVVSTAHDMAAWLATQQRDGLAPDGRRLLPAKLIRDSQTPQPGAERAGLGWRRSGAGIEPERISHSGVVSGFNAQQDLVPGNGYGVVVLLNSFTPSVEHAHAISSGIVDVAEGREPDPGAPVATLIDLVLGAITALALTLGVLGLRRAPRWAARRADGPAWRFAVRLLPQLIAPAIAVFVFLVVPTMQGNSFTSADVFRLFPALTTLVTALAVVGTGLTAARVTARIRPTASDTGGKALR</sequence>
<feature type="signal peptide" evidence="2">
    <location>
        <begin position="1"/>
        <end position="25"/>
    </location>
</feature>
<accession>A0A4V2YLC0</accession>
<protein>
    <submittedName>
        <fullName evidence="4">Class A beta-lactamase-related serine hydrolase</fullName>
    </submittedName>
</protein>
<dbReference type="RefSeq" id="WP_132615315.1">
    <property type="nucleotide sequence ID" value="NZ_SMKQ01000067.1"/>
</dbReference>
<gene>
    <name evidence="4" type="ORF">E1286_21990</name>
</gene>